<dbReference type="Proteomes" id="UP000244803">
    <property type="component" value="Chromosome 3"/>
</dbReference>
<proteinExistence type="predicted"/>
<gene>
    <name evidence="4" type="ORF">MACJ_003853</name>
</gene>
<name>A0A976SKR0_THEOR</name>
<organism evidence="4 5">
    <name type="scientific">Theileria orientalis</name>
    <dbReference type="NCBI Taxonomy" id="68886"/>
    <lineage>
        <taxon>Eukaryota</taxon>
        <taxon>Sar</taxon>
        <taxon>Alveolata</taxon>
        <taxon>Apicomplexa</taxon>
        <taxon>Aconoidasida</taxon>
        <taxon>Piroplasmida</taxon>
        <taxon>Theileriidae</taxon>
        <taxon>Theileria</taxon>
    </lineage>
</organism>
<feature type="chain" id="PRO_5037630194" evidence="3">
    <location>
        <begin position="18"/>
        <end position="694"/>
    </location>
</feature>
<evidence type="ECO:0000256" key="1">
    <source>
        <dbReference type="SAM" id="Coils"/>
    </source>
</evidence>
<feature type="signal peptide" evidence="3">
    <location>
        <begin position="1"/>
        <end position="17"/>
    </location>
</feature>
<feature type="compositionally biased region" description="Basic and acidic residues" evidence="2">
    <location>
        <begin position="653"/>
        <end position="665"/>
    </location>
</feature>
<protein>
    <submittedName>
        <fullName evidence="4">Uncharacterized protein</fullName>
    </submittedName>
</protein>
<feature type="region of interest" description="Disordered" evidence="2">
    <location>
        <begin position="614"/>
        <end position="694"/>
    </location>
</feature>
<reference evidence="4" key="1">
    <citation type="submission" date="2022-07" db="EMBL/GenBank/DDBJ databases">
        <title>Evaluation of T. orientalis genome assembly methods using nanopore sequencing and analysis of variation between genomes.</title>
        <authorList>
            <person name="Yam J."/>
            <person name="Micallef M.L."/>
            <person name="Liu M."/>
            <person name="Djordjevic S.P."/>
            <person name="Bogema D.R."/>
            <person name="Jenkins C."/>
        </authorList>
    </citation>
    <scope>NUCLEOTIDE SEQUENCE</scope>
    <source>
        <strain evidence="4">Fish Creek</strain>
    </source>
</reference>
<evidence type="ECO:0000313" key="5">
    <source>
        <dbReference type="Proteomes" id="UP000244803"/>
    </source>
</evidence>
<keyword evidence="1" id="KW-0175">Coiled coil</keyword>
<evidence type="ECO:0000256" key="2">
    <source>
        <dbReference type="SAM" id="MobiDB-lite"/>
    </source>
</evidence>
<dbReference type="AlphaFoldDB" id="A0A976SKR0"/>
<feature type="compositionally biased region" description="Basic residues" evidence="2">
    <location>
        <begin position="503"/>
        <end position="537"/>
    </location>
</feature>
<accession>A0A976SKR0</accession>
<keyword evidence="3" id="KW-0732">Signal</keyword>
<evidence type="ECO:0000256" key="3">
    <source>
        <dbReference type="SAM" id="SignalP"/>
    </source>
</evidence>
<feature type="compositionally biased region" description="Basic and acidic residues" evidence="2">
    <location>
        <begin position="565"/>
        <end position="581"/>
    </location>
</feature>
<feature type="region of interest" description="Disordered" evidence="2">
    <location>
        <begin position="498"/>
        <end position="581"/>
    </location>
</feature>
<sequence length="694" mass="80347">MKILNSLLLFVLGAVAADRLADTPRRGESLYLPLEGESGLVDDNDDYGLTEQDYGLGEYPEDLEDLDYSTEIYDEPKTEKRSRHKYKYGKKACKFKKAKCVCTSKDSTYKFIIKKFKTVGQKPIIEELPDEPEEPRYLYQAPAWPKYIEQVPMEPKYIEQPPIEPYGPQDYPAEPQQPMLQYYDTQTGTEDIMNEIPSVMDDFKSVETMVDPQDMLGDVPGSQGGQQLPLSTGVNGFDDKTVRVKTEDNNDQKVREYEYLRIKNIGDKGVEEKHIETPLDSRPEVSYHKGVVPEIDHSVKNSFFASLSSAQNNAYPEGFPVGTRTVGTQTDPQVVQPQVLSQADRIQMKLEELKRRNEQLLASPASATPIALPYPNVTADELDKQQLEEKLRKKMEAADRIQRKLDEVRMRNDHLLREGSSRQPISMGYYNTFNPALPPTPTPGDKVQMKLDEVRRRNEQLLATPSSTTPIPLPYTNVPVASTAGPLVNQYTGVTTEGASLRGLKKRRKRSKKSKKSRKSKKVKKSKKNKKNKKSKSRKNEEKMRKKMEKKRRREEKKKAKIAKKQAEKRERERLDEMKERERLIEEKLDEEKEELEENQLAASERARVAKRLQQQQDLQQRRIDQAERNIQVRHQRQKQLEEKRRIQRLRREKMLMKRQERDLSDLSTSGSDEDDEIPRAPLFQDDDDDDEDE</sequence>
<feature type="coiled-coil region" evidence="1">
    <location>
        <begin position="343"/>
        <end position="418"/>
    </location>
</feature>
<evidence type="ECO:0000313" key="4">
    <source>
        <dbReference type="EMBL" id="UVC54314.1"/>
    </source>
</evidence>
<feature type="compositionally biased region" description="Acidic residues" evidence="2">
    <location>
        <begin position="685"/>
        <end position="694"/>
    </location>
</feature>
<dbReference type="EMBL" id="CP056066">
    <property type="protein sequence ID" value="UVC54314.1"/>
    <property type="molecule type" value="Genomic_DNA"/>
</dbReference>
<feature type="compositionally biased region" description="Basic residues" evidence="2">
    <location>
        <begin position="545"/>
        <end position="564"/>
    </location>
</feature>